<comment type="caution">
    <text evidence="2">The sequence shown here is derived from an EMBL/GenBank/DDBJ whole genome shotgun (WGS) entry which is preliminary data.</text>
</comment>
<organism evidence="2 3">
    <name type="scientific">Dreissena polymorpha</name>
    <name type="common">Zebra mussel</name>
    <name type="synonym">Mytilus polymorpha</name>
    <dbReference type="NCBI Taxonomy" id="45954"/>
    <lineage>
        <taxon>Eukaryota</taxon>
        <taxon>Metazoa</taxon>
        <taxon>Spiralia</taxon>
        <taxon>Lophotrochozoa</taxon>
        <taxon>Mollusca</taxon>
        <taxon>Bivalvia</taxon>
        <taxon>Autobranchia</taxon>
        <taxon>Heteroconchia</taxon>
        <taxon>Euheterodonta</taxon>
        <taxon>Imparidentia</taxon>
        <taxon>Neoheterodontei</taxon>
        <taxon>Myida</taxon>
        <taxon>Dreissenoidea</taxon>
        <taxon>Dreissenidae</taxon>
        <taxon>Dreissena</taxon>
    </lineage>
</organism>
<evidence type="ECO:0000313" key="3">
    <source>
        <dbReference type="Proteomes" id="UP000828390"/>
    </source>
</evidence>
<dbReference type="EMBL" id="JAIWYP010000004">
    <property type="protein sequence ID" value="KAH3837355.1"/>
    <property type="molecule type" value="Genomic_DNA"/>
</dbReference>
<keyword evidence="1" id="KW-0732">Signal</keyword>
<name>A0A9D4KD54_DREPO</name>
<protein>
    <recommendedName>
        <fullName evidence="4">Lipoprotein</fullName>
    </recommendedName>
</protein>
<sequence>MKATLAVLGLALFAVLAECKRAEEPAQNLLRKQILEKLAARGKLGEQNFGSEKSEVSEEDPEEPRWPYGWMEFAALYAKCESGSILIGEWGEYTNTALESVGIDGKDSVLAYACPGVMETGKILMEADDEGRKAAEPFLAMGLPVTQCVIQ</sequence>
<proteinExistence type="predicted"/>
<reference evidence="2" key="1">
    <citation type="journal article" date="2019" name="bioRxiv">
        <title>The Genome of the Zebra Mussel, Dreissena polymorpha: A Resource for Invasive Species Research.</title>
        <authorList>
            <person name="McCartney M.A."/>
            <person name="Auch B."/>
            <person name="Kono T."/>
            <person name="Mallez S."/>
            <person name="Zhang Y."/>
            <person name="Obille A."/>
            <person name="Becker A."/>
            <person name="Abrahante J.E."/>
            <person name="Garbe J."/>
            <person name="Badalamenti J.P."/>
            <person name="Herman A."/>
            <person name="Mangelson H."/>
            <person name="Liachko I."/>
            <person name="Sullivan S."/>
            <person name="Sone E.D."/>
            <person name="Koren S."/>
            <person name="Silverstein K.A.T."/>
            <person name="Beckman K.B."/>
            <person name="Gohl D.M."/>
        </authorList>
    </citation>
    <scope>NUCLEOTIDE SEQUENCE</scope>
    <source>
        <strain evidence="2">Duluth1</strain>
        <tissue evidence="2">Whole animal</tissue>
    </source>
</reference>
<dbReference type="AlphaFoldDB" id="A0A9D4KD54"/>
<keyword evidence="3" id="KW-1185">Reference proteome</keyword>
<evidence type="ECO:0000313" key="2">
    <source>
        <dbReference type="EMBL" id="KAH3837355.1"/>
    </source>
</evidence>
<evidence type="ECO:0000256" key="1">
    <source>
        <dbReference type="SAM" id="SignalP"/>
    </source>
</evidence>
<feature type="signal peptide" evidence="1">
    <location>
        <begin position="1"/>
        <end position="22"/>
    </location>
</feature>
<dbReference type="Proteomes" id="UP000828390">
    <property type="component" value="Unassembled WGS sequence"/>
</dbReference>
<reference evidence="2" key="2">
    <citation type="submission" date="2020-11" db="EMBL/GenBank/DDBJ databases">
        <authorList>
            <person name="McCartney M.A."/>
            <person name="Auch B."/>
            <person name="Kono T."/>
            <person name="Mallez S."/>
            <person name="Becker A."/>
            <person name="Gohl D.M."/>
            <person name="Silverstein K.A.T."/>
            <person name="Koren S."/>
            <person name="Bechman K.B."/>
            <person name="Herman A."/>
            <person name="Abrahante J.E."/>
            <person name="Garbe J."/>
        </authorList>
    </citation>
    <scope>NUCLEOTIDE SEQUENCE</scope>
    <source>
        <strain evidence="2">Duluth1</strain>
        <tissue evidence="2">Whole animal</tissue>
    </source>
</reference>
<evidence type="ECO:0008006" key="4">
    <source>
        <dbReference type="Google" id="ProtNLM"/>
    </source>
</evidence>
<feature type="chain" id="PRO_5039301297" description="Lipoprotein" evidence="1">
    <location>
        <begin position="23"/>
        <end position="151"/>
    </location>
</feature>
<accession>A0A9D4KD54</accession>
<gene>
    <name evidence="2" type="ORF">DPMN_110741</name>
</gene>